<reference evidence="2 3" key="1">
    <citation type="submission" date="2021-05" db="EMBL/GenBank/DDBJ databases">
        <title>Comparative genomic studies on the polysaccharide-degrading batcterial strains of the Flammeovirga genus.</title>
        <authorList>
            <person name="Zewei F."/>
            <person name="Zheng Z."/>
            <person name="Yu L."/>
            <person name="Ruyue G."/>
            <person name="Yanhong M."/>
            <person name="Yuanyuan C."/>
            <person name="Jingyan G."/>
            <person name="Wenjun H."/>
        </authorList>
    </citation>
    <scope>NUCLEOTIDE SEQUENCE [LARGE SCALE GENOMIC DNA]</scope>
    <source>
        <strain evidence="2 3">YS10</strain>
    </source>
</reference>
<evidence type="ECO:0000313" key="3">
    <source>
        <dbReference type="Proteomes" id="UP000682802"/>
    </source>
</evidence>
<dbReference type="Proteomes" id="UP000682802">
    <property type="component" value="Chromosome 1"/>
</dbReference>
<organism evidence="2 3">
    <name type="scientific">Flammeovirga kamogawensis</name>
    <dbReference type="NCBI Taxonomy" id="373891"/>
    <lineage>
        <taxon>Bacteria</taxon>
        <taxon>Pseudomonadati</taxon>
        <taxon>Bacteroidota</taxon>
        <taxon>Cytophagia</taxon>
        <taxon>Cytophagales</taxon>
        <taxon>Flammeovirgaceae</taxon>
        <taxon>Flammeovirga</taxon>
    </lineage>
</organism>
<name>A0ABX8GS17_9BACT</name>
<evidence type="ECO:0000313" key="2">
    <source>
        <dbReference type="EMBL" id="QWG06209.1"/>
    </source>
</evidence>
<dbReference type="RefSeq" id="WP_144073637.1">
    <property type="nucleotide sequence ID" value="NZ_CP076128.1"/>
</dbReference>
<protein>
    <submittedName>
        <fullName evidence="2">Uncharacterized protein</fullName>
    </submittedName>
</protein>
<evidence type="ECO:0000256" key="1">
    <source>
        <dbReference type="SAM" id="SignalP"/>
    </source>
</evidence>
<gene>
    <name evidence="2" type="ORF">KM029_12750</name>
</gene>
<sequence>MKKIFFVLSLLIGMSIVSNAQSIDAETIKTVIKTEKRIFFTENMQLTLEEAPIFWELYDKFELDNSELSREKTKLFESLIGGTDGFSDEEASTMVSGLVALQAKDVKLKKKHLKMMSKELSPKTVARFFQLNELINSFLKTQILSEMPIVQK</sequence>
<proteinExistence type="predicted"/>
<feature type="chain" id="PRO_5046052144" evidence="1">
    <location>
        <begin position="21"/>
        <end position="152"/>
    </location>
</feature>
<accession>A0ABX8GS17</accession>
<dbReference type="EMBL" id="CP076128">
    <property type="protein sequence ID" value="QWG06209.1"/>
    <property type="molecule type" value="Genomic_DNA"/>
</dbReference>
<keyword evidence="1" id="KW-0732">Signal</keyword>
<feature type="signal peptide" evidence="1">
    <location>
        <begin position="1"/>
        <end position="20"/>
    </location>
</feature>
<keyword evidence="3" id="KW-1185">Reference proteome</keyword>